<dbReference type="InterPro" id="IPR001173">
    <property type="entry name" value="Glyco_trans_2-like"/>
</dbReference>
<dbReference type="InterPro" id="IPR050834">
    <property type="entry name" value="Glycosyltransf_2"/>
</dbReference>
<reference evidence="5 6" key="1">
    <citation type="submission" date="2016-06" db="EMBL/GenBank/DDBJ databases">
        <authorList>
            <person name="Haines A.N."/>
            <person name="Council K.R."/>
        </authorList>
    </citation>
    <scope>NUCLEOTIDE SEQUENCE [LARGE SCALE GENOMIC DNA]</scope>
    <source>
        <strain evidence="5 6">SP158-29</strain>
    </source>
</reference>
<dbReference type="Gene3D" id="3.90.550.10">
    <property type="entry name" value="Spore Coat Polysaccharide Biosynthesis Protein SpsA, Chain A"/>
    <property type="match status" value="1"/>
</dbReference>
<keyword evidence="3 5" id="KW-0808">Transferase</keyword>
<dbReference type="Pfam" id="PF00535">
    <property type="entry name" value="Glycos_transf_2"/>
    <property type="match status" value="1"/>
</dbReference>
<evidence type="ECO:0000313" key="5">
    <source>
        <dbReference type="EMBL" id="PCH12499.1"/>
    </source>
</evidence>
<dbReference type="GO" id="GO:0016757">
    <property type="term" value="F:glycosyltransferase activity"/>
    <property type="evidence" value="ECO:0007669"/>
    <property type="project" value="UniProtKB-KW"/>
</dbReference>
<dbReference type="RefSeq" id="WP_257866050.1">
    <property type="nucleotide sequence ID" value="NZ_NSGR01000008.1"/>
</dbReference>
<dbReference type="InterPro" id="IPR029044">
    <property type="entry name" value="Nucleotide-diphossugar_trans"/>
</dbReference>
<evidence type="ECO:0000256" key="3">
    <source>
        <dbReference type="ARBA" id="ARBA00022679"/>
    </source>
</evidence>
<dbReference type="PANTHER" id="PTHR43685:SF5">
    <property type="entry name" value="GLYCOSYLTRANSFERASE EPSE-RELATED"/>
    <property type="match status" value="1"/>
</dbReference>
<accession>A0A854WDW1</accession>
<sequence length="280" mass="32656">MSEERLKGSEINYSVLMSVYFKENPEYFKEAIESIFNQTHLTNDFVLVCDGPLTKELDQIVINFEKIFEAFHVYRLDENVGLGNALNFGLAKCKNELVARMDSDDISLPTRCEVELKMFEDDHEIVLVSSPILEFFDNTKIITGNRNVPEKQSEIIKFSKKRNPFNHPAVMFKKSVIQKVGGYDESYHLFEDYYLWVRVLKEGFNTRNAKEPLLLMRTPANLYLRRGGWSYAKNLLRFNNWMKGIGWISISDYISSALPHALICVLPNNIRKYIYKKLHT</sequence>
<evidence type="ECO:0000259" key="4">
    <source>
        <dbReference type="Pfam" id="PF00535"/>
    </source>
</evidence>
<dbReference type="Proteomes" id="UP000217465">
    <property type="component" value="Unassembled WGS sequence"/>
</dbReference>
<name>A0A854WDW1_9STRE</name>
<dbReference type="PANTHER" id="PTHR43685">
    <property type="entry name" value="GLYCOSYLTRANSFERASE"/>
    <property type="match status" value="1"/>
</dbReference>
<organism evidence="5 6">
    <name type="scientific">Streptococcus parauberis</name>
    <dbReference type="NCBI Taxonomy" id="1348"/>
    <lineage>
        <taxon>Bacteria</taxon>
        <taxon>Bacillati</taxon>
        <taxon>Bacillota</taxon>
        <taxon>Bacilli</taxon>
        <taxon>Lactobacillales</taxon>
        <taxon>Streptococcaceae</taxon>
        <taxon>Streptococcus</taxon>
    </lineage>
</organism>
<comment type="similarity">
    <text evidence="1">Belongs to the glycosyltransferase 2 family.</text>
</comment>
<dbReference type="AlphaFoldDB" id="A0A854WDW1"/>
<keyword evidence="2 5" id="KW-0328">Glycosyltransferase</keyword>
<evidence type="ECO:0000313" key="6">
    <source>
        <dbReference type="Proteomes" id="UP000217465"/>
    </source>
</evidence>
<protein>
    <submittedName>
        <fullName evidence="5">UDP-Gal:alpha-D-GlcNAc-diphosphoundecaprenol beta-1,3-galactosyltransferase</fullName>
    </submittedName>
</protein>
<feature type="domain" description="Glycosyltransferase 2-like" evidence="4">
    <location>
        <begin position="14"/>
        <end position="168"/>
    </location>
</feature>
<dbReference type="EMBL" id="NSGR01000008">
    <property type="protein sequence ID" value="PCH12499.1"/>
    <property type="molecule type" value="Genomic_DNA"/>
</dbReference>
<proteinExistence type="inferred from homology"/>
<dbReference type="SUPFAM" id="SSF53448">
    <property type="entry name" value="Nucleotide-diphospho-sugar transferases"/>
    <property type="match status" value="1"/>
</dbReference>
<comment type="caution">
    <text evidence="5">The sequence shown here is derived from an EMBL/GenBank/DDBJ whole genome shotgun (WGS) entry which is preliminary data.</text>
</comment>
<evidence type="ECO:0000256" key="2">
    <source>
        <dbReference type="ARBA" id="ARBA00022676"/>
    </source>
</evidence>
<gene>
    <name evidence="5" type="primary">wbbD</name>
    <name evidence="5" type="ORF">A9Y57_01218</name>
</gene>
<evidence type="ECO:0000256" key="1">
    <source>
        <dbReference type="ARBA" id="ARBA00006739"/>
    </source>
</evidence>